<dbReference type="AlphaFoldDB" id="A0A315ZXD3"/>
<reference evidence="3" key="1">
    <citation type="submission" date="2017-07" db="EMBL/GenBank/DDBJ databases">
        <authorList>
            <person name="Varghese N."/>
            <person name="Submissions S."/>
        </authorList>
    </citation>
    <scope>NUCLEOTIDE SEQUENCE [LARGE SCALE GENOMIC DNA]</scope>
    <source>
        <strain evidence="3">NLAE-zl-C134</strain>
    </source>
</reference>
<dbReference type="PROSITE" id="PS51257">
    <property type="entry name" value="PROKAR_LIPOPROTEIN"/>
    <property type="match status" value="1"/>
</dbReference>
<keyword evidence="1" id="KW-1133">Transmembrane helix</keyword>
<evidence type="ECO:0000313" key="2">
    <source>
        <dbReference type="EMBL" id="SUQ14266.1"/>
    </source>
</evidence>
<protein>
    <submittedName>
        <fullName evidence="2">Uncharacterized protein</fullName>
    </submittedName>
</protein>
<keyword evidence="1" id="KW-0472">Membrane</keyword>
<organism evidence="2 3">
    <name type="scientific">Faecalicatena contorta</name>
    <dbReference type="NCBI Taxonomy" id="39482"/>
    <lineage>
        <taxon>Bacteria</taxon>
        <taxon>Bacillati</taxon>
        <taxon>Bacillota</taxon>
        <taxon>Clostridia</taxon>
        <taxon>Lachnospirales</taxon>
        <taxon>Lachnospiraceae</taxon>
        <taxon>Faecalicatena</taxon>
    </lineage>
</organism>
<accession>A0A315ZXD3</accession>
<dbReference type="Proteomes" id="UP000254051">
    <property type="component" value="Unassembled WGS sequence"/>
</dbReference>
<dbReference type="EMBL" id="UHJJ01000005">
    <property type="protein sequence ID" value="SUQ14266.1"/>
    <property type="molecule type" value="Genomic_DNA"/>
</dbReference>
<feature type="transmembrane region" description="Helical" evidence="1">
    <location>
        <begin position="6"/>
        <end position="25"/>
    </location>
</feature>
<sequence>MKCVRYIAAIMLSVLYYIVFCWIMGCDCGDPWKKLIEWAKK</sequence>
<name>A0A315ZXD3_9FIRM</name>
<keyword evidence="1" id="KW-0812">Transmembrane</keyword>
<dbReference type="RefSeq" id="WP_278321238.1">
    <property type="nucleotide sequence ID" value="NZ_QGDS01000005.1"/>
</dbReference>
<proteinExistence type="predicted"/>
<gene>
    <name evidence="2" type="ORF">SAMN05216529_105241</name>
</gene>
<evidence type="ECO:0000313" key="3">
    <source>
        <dbReference type="Proteomes" id="UP000254051"/>
    </source>
</evidence>
<keyword evidence="3" id="KW-1185">Reference proteome</keyword>
<evidence type="ECO:0000256" key="1">
    <source>
        <dbReference type="SAM" id="Phobius"/>
    </source>
</evidence>